<evidence type="ECO:0000313" key="4">
    <source>
        <dbReference type="EMBL" id="RSE19285.1"/>
    </source>
</evidence>
<dbReference type="InterPro" id="IPR051172">
    <property type="entry name" value="Chlamydia_OmcB"/>
</dbReference>
<evidence type="ECO:0000259" key="3">
    <source>
        <dbReference type="Pfam" id="PF01345"/>
    </source>
</evidence>
<dbReference type="Pfam" id="PF01345">
    <property type="entry name" value="DUF11"/>
    <property type="match status" value="2"/>
</dbReference>
<sequence>MSNRLQLTQLAASIALVAGSAAFISSAHAAAPAAGTNISNIASASYTDSTGNTKTVSSNIVTTTVLPVASFTLIADRTANANANNQVSLSHTLTNTGNGSDTFTVNVADVTSGDQYDFSNLKVYLDANKDGVPDSQTPVTSVTLAAGESVNLIVQATTPTTGAGGAALSAGDLGKLTITAQSTLDNTLTATNTDTVKITNGAVISVIKSASVTAIDATQASPTAREVEYKLVYQNTGNTTATDVTVTDMLPAGLTYVANSAKLAGVAQTDGVDADGYKFVETTPGSGKGTVTLTIPTLAPNTTGTLTFKVRVDQNTPAGVIRNTAYVDPDGPSGPEGDTPSNPNDVNILSIKKGTINDNQNDAYADAEKTSATAKDNQIVIASIKQGEVAEFSTTGQGGEPIVIHNTGNVSEEFTVSVDKGTDGAGGLPAGSIVTLYQADGVTPFISTGSIPSGGKYNLVAKVTLPASYSSSSAIKAILTTSPKSDATKKDTLDLVISQVTPATVDLHNGDASDTNGSVPGASGKDTGLDIDVRSTKPNQAVNFPLQVDNSGVTGDNFNLAIDPAHALPAGWDVKFYVADGSGNPTGAPLTNTGNINGGGNIKLVAVVTPPANAPAGDQQVYFKVSSPATGLSDVMVDKVTVQADRKLSLQNDRIGQVAPGGTVVYKHTLTNTGNIDEGATPGSLPFTLTNDQSGNGWVTSLFIDVNNDGNIDAADTLVTGNDLAALTGSIARNASVNFLIKVQAPSNATPGTPSSVIFTINPATVTGIAHASISNTDLTTVTEGQVRLVKDQALVDCTTGTSATYTQNTVSAKPGECVKYRIVATNEGNATVTNVVISDNTPSYTTLKAISGVSPLATSATLQNTSSYVDGYTGTVSAEQSPLAPNASATLEFVIKVNPLTP</sequence>
<dbReference type="Gene3D" id="2.60.40.740">
    <property type="match status" value="1"/>
</dbReference>
<comment type="caution">
    <text evidence="4">The sequence shown here is derived from an EMBL/GenBank/DDBJ whole genome shotgun (WGS) entry which is preliminary data.</text>
</comment>
<feature type="domain" description="DUF11" evidence="3">
    <location>
        <begin position="220"/>
        <end position="329"/>
    </location>
</feature>
<reference evidence="4 5" key="1">
    <citation type="submission" date="2018-10" db="EMBL/GenBank/DDBJ databases">
        <title>Transmission dynamics of multidrug resistant bacteria on intensive care unit surfaces.</title>
        <authorList>
            <person name="D'Souza A.W."/>
            <person name="Potter R.F."/>
            <person name="Wallace M."/>
            <person name="Shupe A."/>
            <person name="Patel S."/>
            <person name="Sun S."/>
            <person name="Gul D."/>
            <person name="Kwon J.H."/>
            <person name="Andleeb S."/>
            <person name="Burnham C.-A.D."/>
            <person name="Dantas G."/>
        </authorList>
    </citation>
    <scope>NUCLEOTIDE SEQUENCE [LARGE SCALE GENOMIC DNA]</scope>
    <source>
        <strain evidence="4 5">AJ_385</strain>
    </source>
</reference>
<dbReference type="PANTHER" id="PTHR34819">
    <property type="entry name" value="LARGE CYSTEINE-RICH PERIPLASMIC PROTEIN OMCB"/>
    <property type="match status" value="1"/>
</dbReference>
<dbReference type="InterPro" id="IPR008966">
    <property type="entry name" value="Adhesion_dom_sf"/>
</dbReference>
<protein>
    <submittedName>
        <fullName evidence="4">DUF11 domain-containing protein</fullName>
    </submittedName>
</protein>
<dbReference type="RefSeq" id="WP_125274832.1">
    <property type="nucleotide sequence ID" value="NZ_RHXE01000051.1"/>
</dbReference>
<evidence type="ECO:0000256" key="2">
    <source>
        <dbReference type="SAM" id="SignalP"/>
    </source>
</evidence>
<organism evidence="4 5">
    <name type="scientific">Acinetobacter johnsonii</name>
    <dbReference type="NCBI Taxonomy" id="40214"/>
    <lineage>
        <taxon>Bacteria</taxon>
        <taxon>Pseudomonadati</taxon>
        <taxon>Pseudomonadota</taxon>
        <taxon>Gammaproteobacteria</taxon>
        <taxon>Moraxellales</taxon>
        <taxon>Moraxellaceae</taxon>
        <taxon>Acinetobacter</taxon>
    </lineage>
</organism>
<feature type="domain" description="DUF11" evidence="3">
    <location>
        <begin position="805"/>
        <end position="899"/>
    </location>
</feature>
<feature type="region of interest" description="Disordered" evidence="1">
    <location>
        <begin position="322"/>
        <end position="344"/>
    </location>
</feature>
<dbReference type="SUPFAM" id="SSF49401">
    <property type="entry name" value="Bacterial adhesins"/>
    <property type="match status" value="1"/>
</dbReference>
<gene>
    <name evidence="4" type="ORF">EGT73_15555</name>
</gene>
<proteinExistence type="predicted"/>
<dbReference type="Proteomes" id="UP000277537">
    <property type="component" value="Unassembled WGS sequence"/>
</dbReference>
<dbReference type="NCBIfam" id="TIGR01451">
    <property type="entry name" value="B_ant_repeat"/>
    <property type="match status" value="2"/>
</dbReference>
<dbReference type="InterPro" id="IPR047589">
    <property type="entry name" value="DUF11_rpt"/>
</dbReference>
<feature type="chain" id="PRO_5018750701" evidence="2">
    <location>
        <begin position="30"/>
        <end position="903"/>
    </location>
</feature>
<dbReference type="AlphaFoldDB" id="A0A3R9G2K1"/>
<feature type="signal peptide" evidence="2">
    <location>
        <begin position="1"/>
        <end position="29"/>
    </location>
</feature>
<keyword evidence="2" id="KW-0732">Signal</keyword>
<dbReference type="EMBL" id="RHXE01000051">
    <property type="protein sequence ID" value="RSE19285.1"/>
    <property type="molecule type" value="Genomic_DNA"/>
</dbReference>
<evidence type="ECO:0000313" key="5">
    <source>
        <dbReference type="Proteomes" id="UP000277537"/>
    </source>
</evidence>
<dbReference type="InterPro" id="IPR001434">
    <property type="entry name" value="OmcB-like_DUF11"/>
</dbReference>
<evidence type="ECO:0000256" key="1">
    <source>
        <dbReference type="SAM" id="MobiDB-lite"/>
    </source>
</evidence>
<name>A0A3R9G2K1_ACIJO</name>
<accession>A0A3R9G2K1</accession>